<evidence type="ECO:0000259" key="20">
    <source>
        <dbReference type="Pfam" id="PF17900"/>
    </source>
</evidence>
<dbReference type="PRINTS" id="PR00756">
    <property type="entry name" value="ALADIPTASE"/>
</dbReference>
<dbReference type="SUPFAM" id="SSF63737">
    <property type="entry name" value="Leukotriene A4 hydrolase N-terminal domain"/>
    <property type="match status" value="1"/>
</dbReference>
<dbReference type="GO" id="GO:0006508">
    <property type="term" value="P:proteolysis"/>
    <property type="evidence" value="ECO:0007669"/>
    <property type="project" value="UniProtKB-KW"/>
</dbReference>
<comment type="cofactor">
    <cofactor evidence="15 17">
        <name>Zn(2+)</name>
        <dbReference type="ChEBI" id="CHEBI:29105"/>
    </cofactor>
    <text evidence="15 17">Binds 1 zinc ion per subunit.</text>
</comment>
<dbReference type="Pfam" id="PF11838">
    <property type="entry name" value="ERAP1_C"/>
    <property type="match status" value="1"/>
</dbReference>
<dbReference type="GO" id="GO:0070006">
    <property type="term" value="F:metalloaminopeptidase activity"/>
    <property type="evidence" value="ECO:0007669"/>
    <property type="project" value="TreeGrafter"/>
</dbReference>
<dbReference type="FunFam" id="2.60.40.1730:FF:000001">
    <property type="entry name" value="Leucyl-cystinyl aminopeptidase"/>
    <property type="match status" value="1"/>
</dbReference>
<dbReference type="Gene3D" id="2.60.40.1730">
    <property type="entry name" value="tricorn interacting facor f3 domain"/>
    <property type="match status" value="1"/>
</dbReference>
<reference evidence="21 22" key="1">
    <citation type="submission" date="2022-05" db="EMBL/GenBank/DDBJ databases">
        <authorList>
            <consortium name="Genoscope - CEA"/>
            <person name="William W."/>
        </authorList>
    </citation>
    <scope>NUCLEOTIDE SEQUENCE [LARGE SCALE GENOMIC DNA]</scope>
</reference>
<evidence type="ECO:0000256" key="13">
    <source>
        <dbReference type="ARBA" id="ARBA00023180"/>
    </source>
</evidence>
<dbReference type="AlphaFoldDB" id="A0AAU9WGA2"/>
<proteinExistence type="inferred from homology"/>
<evidence type="ECO:0000313" key="22">
    <source>
        <dbReference type="Proteomes" id="UP001159428"/>
    </source>
</evidence>
<keyword evidence="11 17" id="KW-0482">Metalloprotease</keyword>
<evidence type="ECO:0000256" key="10">
    <source>
        <dbReference type="ARBA" id="ARBA00022989"/>
    </source>
</evidence>
<evidence type="ECO:0000256" key="9">
    <source>
        <dbReference type="ARBA" id="ARBA00022968"/>
    </source>
</evidence>
<accession>A0AAU9WGA2</accession>
<feature type="domain" description="Peptidase M1 membrane alanine aminopeptidase" evidence="18">
    <location>
        <begin position="315"/>
        <end position="534"/>
    </location>
</feature>
<evidence type="ECO:0000256" key="2">
    <source>
        <dbReference type="ARBA" id="ARBA00010136"/>
    </source>
</evidence>
<dbReference type="PANTHER" id="PTHR11533:SF299">
    <property type="entry name" value="AMINOPEPTIDASE"/>
    <property type="match status" value="1"/>
</dbReference>
<dbReference type="InterPro" id="IPR027268">
    <property type="entry name" value="Peptidase_M4/M1_CTD_sf"/>
</dbReference>
<evidence type="ECO:0000256" key="4">
    <source>
        <dbReference type="ARBA" id="ARBA00022670"/>
    </source>
</evidence>
<dbReference type="GO" id="GO:0008270">
    <property type="term" value="F:zinc ion binding"/>
    <property type="evidence" value="ECO:0007669"/>
    <property type="project" value="UniProtKB-UniRule"/>
</dbReference>
<dbReference type="GO" id="GO:0043171">
    <property type="term" value="P:peptide catabolic process"/>
    <property type="evidence" value="ECO:0007669"/>
    <property type="project" value="TreeGrafter"/>
</dbReference>
<evidence type="ECO:0000256" key="3">
    <source>
        <dbReference type="ARBA" id="ARBA00022438"/>
    </source>
</evidence>
<dbReference type="InterPro" id="IPR001930">
    <property type="entry name" value="Peptidase_M1"/>
</dbReference>
<gene>
    <name evidence="21" type="ORF">PMEA_00004198</name>
</gene>
<feature type="domain" description="Aminopeptidase N-like N-terminal" evidence="20">
    <location>
        <begin position="95"/>
        <end position="280"/>
    </location>
</feature>
<dbReference type="GO" id="GO:0042277">
    <property type="term" value="F:peptide binding"/>
    <property type="evidence" value="ECO:0007669"/>
    <property type="project" value="TreeGrafter"/>
</dbReference>
<feature type="transmembrane region" description="Helical" evidence="17">
    <location>
        <begin position="26"/>
        <end position="46"/>
    </location>
</feature>
<evidence type="ECO:0000256" key="6">
    <source>
        <dbReference type="ARBA" id="ARBA00022723"/>
    </source>
</evidence>
<keyword evidence="8 15" id="KW-0862">Zinc</keyword>
<comment type="similarity">
    <text evidence="2 17">Belongs to the peptidase M1 family.</text>
</comment>
<keyword evidence="9" id="KW-0735">Signal-anchor</keyword>
<evidence type="ECO:0000256" key="11">
    <source>
        <dbReference type="ARBA" id="ARBA00023049"/>
    </source>
</evidence>
<keyword evidence="5 17" id="KW-0812">Transmembrane</keyword>
<evidence type="ECO:0000256" key="12">
    <source>
        <dbReference type="ARBA" id="ARBA00023136"/>
    </source>
</evidence>
<dbReference type="GO" id="GO:0005737">
    <property type="term" value="C:cytoplasm"/>
    <property type="evidence" value="ECO:0007669"/>
    <property type="project" value="TreeGrafter"/>
</dbReference>
<dbReference type="PANTHER" id="PTHR11533">
    <property type="entry name" value="PROTEASE M1 ZINC METALLOPROTEASE"/>
    <property type="match status" value="1"/>
</dbReference>
<keyword evidence="10 17" id="KW-1133">Transmembrane helix</keyword>
<dbReference type="EMBL" id="CALNXJ010000012">
    <property type="protein sequence ID" value="CAH3109816.1"/>
    <property type="molecule type" value="Genomic_DNA"/>
</dbReference>
<dbReference type="InterPro" id="IPR014782">
    <property type="entry name" value="Peptidase_M1_dom"/>
</dbReference>
<dbReference type="InterPro" id="IPR045357">
    <property type="entry name" value="Aminopeptidase_N-like_N"/>
</dbReference>
<name>A0AAU9WGA2_9CNID</name>
<evidence type="ECO:0000256" key="5">
    <source>
        <dbReference type="ARBA" id="ARBA00022692"/>
    </source>
</evidence>
<dbReference type="CDD" id="cd09601">
    <property type="entry name" value="M1_APN-Q_like"/>
    <property type="match status" value="1"/>
</dbReference>
<feature type="binding site" evidence="15">
    <location>
        <position position="387"/>
    </location>
    <ligand>
        <name>Zn(2+)</name>
        <dbReference type="ChEBI" id="CHEBI:29105"/>
        <note>catalytic</note>
    </ligand>
</feature>
<keyword evidence="7 17" id="KW-0378">Hydrolase</keyword>
<evidence type="ECO:0000256" key="15">
    <source>
        <dbReference type="PIRSR" id="PIRSR634016-3"/>
    </source>
</evidence>
<feature type="site" description="Transition state stabilizer" evidence="16">
    <location>
        <position position="474"/>
    </location>
</feature>
<dbReference type="InterPro" id="IPR034016">
    <property type="entry name" value="M1_APN-typ"/>
</dbReference>
<evidence type="ECO:0000256" key="14">
    <source>
        <dbReference type="PIRSR" id="PIRSR634016-1"/>
    </source>
</evidence>
<evidence type="ECO:0000259" key="18">
    <source>
        <dbReference type="Pfam" id="PF01433"/>
    </source>
</evidence>
<feature type="active site" description="Proton acceptor" evidence="14">
    <location>
        <position position="388"/>
    </location>
</feature>
<comment type="subcellular location">
    <subcellularLocation>
        <location evidence="1">Membrane</location>
        <topology evidence="1">Single-pass type II membrane protein</topology>
    </subcellularLocation>
</comment>
<dbReference type="FunFam" id="1.10.390.10:FF:000006">
    <property type="entry name" value="Puromycin-sensitive aminopeptidase"/>
    <property type="match status" value="1"/>
</dbReference>
<dbReference type="EC" id="3.4.11.-" evidence="17"/>
<dbReference type="Gene3D" id="1.10.390.10">
    <property type="entry name" value="Neutral Protease Domain 2"/>
    <property type="match status" value="1"/>
</dbReference>
<feature type="binding site" evidence="15">
    <location>
        <position position="410"/>
    </location>
    <ligand>
        <name>Zn(2+)</name>
        <dbReference type="ChEBI" id="CHEBI:29105"/>
        <note>catalytic</note>
    </ligand>
</feature>
<dbReference type="Pfam" id="PF01433">
    <property type="entry name" value="Peptidase_M1"/>
    <property type="match status" value="1"/>
</dbReference>
<keyword evidence="6 15" id="KW-0479">Metal-binding</keyword>
<dbReference type="InterPro" id="IPR024571">
    <property type="entry name" value="ERAP1-like_C_dom"/>
</dbReference>
<dbReference type="Proteomes" id="UP001159428">
    <property type="component" value="Unassembled WGS sequence"/>
</dbReference>
<feature type="binding site" evidence="15">
    <location>
        <position position="391"/>
    </location>
    <ligand>
        <name>Zn(2+)</name>
        <dbReference type="ChEBI" id="CHEBI:29105"/>
        <note>catalytic</note>
    </ligand>
</feature>
<dbReference type="Pfam" id="PF17900">
    <property type="entry name" value="Peptidase_M1_N"/>
    <property type="match status" value="1"/>
</dbReference>
<dbReference type="Gene3D" id="2.60.40.1910">
    <property type="match status" value="1"/>
</dbReference>
<comment type="caution">
    <text evidence="21">The sequence shown here is derived from an EMBL/GenBank/DDBJ whole genome shotgun (WGS) entry which is preliminary data.</text>
</comment>
<keyword evidence="22" id="KW-1185">Reference proteome</keyword>
<evidence type="ECO:0000256" key="7">
    <source>
        <dbReference type="ARBA" id="ARBA00022801"/>
    </source>
</evidence>
<evidence type="ECO:0000256" key="17">
    <source>
        <dbReference type="RuleBase" id="RU364040"/>
    </source>
</evidence>
<dbReference type="InterPro" id="IPR050344">
    <property type="entry name" value="Peptidase_M1_aminopeptidases"/>
</dbReference>
<evidence type="ECO:0000259" key="19">
    <source>
        <dbReference type="Pfam" id="PF11838"/>
    </source>
</evidence>
<keyword evidence="13" id="KW-0325">Glycoprotein</keyword>
<dbReference type="SUPFAM" id="SSF55486">
    <property type="entry name" value="Metalloproteases ('zincins'), catalytic domain"/>
    <property type="match status" value="1"/>
</dbReference>
<dbReference type="GO" id="GO:0016020">
    <property type="term" value="C:membrane"/>
    <property type="evidence" value="ECO:0007669"/>
    <property type="project" value="UniProtKB-SubCell"/>
</dbReference>
<protein>
    <recommendedName>
        <fullName evidence="17">Aminopeptidase</fullName>
        <ecNumber evidence="17">3.4.11.-</ecNumber>
    </recommendedName>
</protein>
<sequence>METDDDDLESKEMGVDTKGKNIRKIVLKYLFFLLSLVFAVALVGVVTQFDFSPYFTEHAQELSKHRTRGEEVEFHAVSNIEKFPHKEQRLPKDLKPLSYKLDLRVNLTTLKYRGVVKTRILCEKTTRYVILHCGDLEVLNVSVTAENNHDIAINRILAFKEYQQLCVELKGDLCRGGSYFVTIQFKNKISDKLEGFYKSWYRSETGEKRMLAVSHFEPAHARKAFPCFDEPSFKASFNISIIHDPQLYALSNMPRARLVTRKDGLVEEHFLPSVNMSTYLVAFAVVDFRYKEKMTSSGVLVRVHAPPSDFDRLEYALDTGVKVLSFYEKLFGEPFPLPKLDLLAVPDFLNGAMEEWGLVVFRRALLVYDEQFTSTDAKVKMTKVIAHELAHQWFGNLVTLRWWNDLWLNEGFAVFVEDEFGANYVMNGWDMRETVVSTSWKSALHGDSMWSSHPISVEVQKPEEIDDIFDAISYQKGAMILRMLMNYLGVEKFLNGIKGYLETYKYGNADAEELWDAIGEASGDINVKKMMRVWTDQKGFPIVSIRRKGRVFHIEQEDVLDKLMKDKKQAQNRKRWYLPISYFTESDPTVRWVTIPPHTQSYPLTTVSTSGWIMANINATGFFMVNYDEENWKKLAVQLRKDHQVFTPNDRAGLIHDVFTLACQGLLDPVLALNLSTYLVREKHPVPWALARGKSKCLMGLLSKAHKLLYKNYLWSLQDHLIHLVGMEDTGTDLERFFRYDVLSEAMRSGQRKEIRERFIRLFNELKETPLGSLRSVGPNFRYLAFSFGVNKSSEEDWHYLWSVYQQSPFDTDRKFLMSVITSFNTENIRSRNLLFSLDENRVRPQDSLFWIEMMGKGRGKMDDRWEFILKHWKTLARRYAGSYKFGNLIKAVAGSFHSKDQLKMVKKTFQSLTLGEIAVRAQSQTVEKIQHNIAGNPAHLKTSEKRIVRWLKDYKRIS</sequence>
<evidence type="ECO:0000256" key="16">
    <source>
        <dbReference type="PIRSR" id="PIRSR634016-4"/>
    </source>
</evidence>
<keyword evidence="12 17" id="KW-0472">Membrane</keyword>
<evidence type="ECO:0000256" key="8">
    <source>
        <dbReference type="ARBA" id="ARBA00022833"/>
    </source>
</evidence>
<dbReference type="InterPro" id="IPR042097">
    <property type="entry name" value="Aminopeptidase_N-like_N_sf"/>
</dbReference>
<evidence type="ECO:0000313" key="21">
    <source>
        <dbReference type="EMBL" id="CAH3109816.1"/>
    </source>
</evidence>
<evidence type="ECO:0000256" key="1">
    <source>
        <dbReference type="ARBA" id="ARBA00004606"/>
    </source>
</evidence>
<dbReference type="GO" id="GO:0005615">
    <property type="term" value="C:extracellular space"/>
    <property type="evidence" value="ECO:0007669"/>
    <property type="project" value="TreeGrafter"/>
</dbReference>
<keyword evidence="4 17" id="KW-0645">Protease</keyword>
<keyword evidence="3 17" id="KW-0031">Aminopeptidase</keyword>
<dbReference type="Gene3D" id="1.25.50.20">
    <property type="match status" value="1"/>
</dbReference>
<feature type="domain" description="ERAP1-like C-terminal" evidence="19">
    <location>
        <begin position="612"/>
        <end position="931"/>
    </location>
</feature>
<organism evidence="21 22">
    <name type="scientific">Pocillopora meandrina</name>
    <dbReference type="NCBI Taxonomy" id="46732"/>
    <lineage>
        <taxon>Eukaryota</taxon>
        <taxon>Metazoa</taxon>
        <taxon>Cnidaria</taxon>
        <taxon>Anthozoa</taxon>
        <taxon>Hexacorallia</taxon>
        <taxon>Scleractinia</taxon>
        <taxon>Astrocoeniina</taxon>
        <taxon>Pocilloporidae</taxon>
        <taxon>Pocillopora</taxon>
    </lineage>
</organism>